<dbReference type="InterPro" id="IPR029028">
    <property type="entry name" value="Alpha/beta_knot_MTases"/>
</dbReference>
<protein>
    <submittedName>
        <fullName evidence="1">tRNA (Guanosine(37)-N1)-methyltransferase TrmD</fullName>
    </submittedName>
</protein>
<dbReference type="GO" id="GO:0008168">
    <property type="term" value="F:methyltransferase activity"/>
    <property type="evidence" value="ECO:0007669"/>
    <property type="project" value="UniProtKB-KW"/>
</dbReference>
<keyword evidence="1" id="KW-0489">Methyltransferase</keyword>
<evidence type="ECO:0000313" key="2">
    <source>
        <dbReference type="Proteomes" id="UP000263268"/>
    </source>
</evidence>
<dbReference type="Proteomes" id="UP000263268">
    <property type="component" value="Unassembled WGS sequence"/>
</dbReference>
<proteinExistence type="predicted"/>
<gene>
    <name evidence="1" type="ORF">DHV22_10920</name>
</gene>
<dbReference type="GO" id="GO:0032259">
    <property type="term" value="P:methylation"/>
    <property type="evidence" value="ECO:0007669"/>
    <property type="project" value="UniProtKB-KW"/>
</dbReference>
<sequence>MRIDIITVLPELLKSPFEASILKRAIEAGL</sequence>
<dbReference type="EMBL" id="DPRK01000177">
    <property type="protein sequence ID" value="HCY82064.1"/>
    <property type="molecule type" value="Genomic_DNA"/>
</dbReference>
<feature type="non-terminal residue" evidence="1">
    <location>
        <position position="30"/>
    </location>
</feature>
<dbReference type="SUPFAM" id="SSF75217">
    <property type="entry name" value="alpha/beta knot"/>
    <property type="match status" value="1"/>
</dbReference>
<dbReference type="InterPro" id="IPR029026">
    <property type="entry name" value="tRNA_m1G_MTases_N"/>
</dbReference>
<accession>A0A3D6BT38</accession>
<comment type="caution">
    <text evidence="1">The sequence shown here is derived from an EMBL/GenBank/DDBJ whole genome shotgun (WGS) entry which is preliminary data.</text>
</comment>
<reference evidence="1 2" key="1">
    <citation type="journal article" date="2018" name="Nat. Biotechnol.">
        <title>A standardized bacterial taxonomy based on genome phylogeny substantially revises the tree of life.</title>
        <authorList>
            <person name="Parks D.H."/>
            <person name="Chuvochina M."/>
            <person name="Waite D.W."/>
            <person name="Rinke C."/>
            <person name="Skarshewski A."/>
            <person name="Chaumeil P.A."/>
            <person name="Hugenholtz P."/>
        </authorList>
    </citation>
    <scope>NUCLEOTIDE SEQUENCE [LARGE SCALE GENOMIC DNA]</scope>
    <source>
        <strain evidence="1">UBA10227</strain>
    </source>
</reference>
<dbReference type="AlphaFoldDB" id="A0A3D6BT38"/>
<keyword evidence="1" id="KW-0808">Transferase</keyword>
<organism evidence="1 2">
    <name type="scientific">Xanthomarina gelatinilytica</name>
    <dbReference type="NCBI Taxonomy" id="1137281"/>
    <lineage>
        <taxon>Bacteria</taxon>
        <taxon>Pseudomonadati</taxon>
        <taxon>Bacteroidota</taxon>
        <taxon>Flavobacteriia</taxon>
        <taxon>Flavobacteriales</taxon>
        <taxon>Flavobacteriaceae</taxon>
        <taxon>Xanthomarina</taxon>
    </lineage>
</organism>
<name>A0A3D6BT38_9FLAO</name>
<evidence type="ECO:0000313" key="1">
    <source>
        <dbReference type="EMBL" id="HCY82064.1"/>
    </source>
</evidence>
<dbReference type="Gene3D" id="3.40.1280.10">
    <property type="match status" value="1"/>
</dbReference>